<keyword evidence="1" id="KW-0812">Transmembrane</keyword>
<protein>
    <recommendedName>
        <fullName evidence="4">DUF2628 domain-containing protein</fullName>
    </recommendedName>
</protein>
<organism evidence="2 3">
    <name type="scientific">Nocardioides taihuensis</name>
    <dbReference type="NCBI Taxonomy" id="1835606"/>
    <lineage>
        <taxon>Bacteria</taxon>
        <taxon>Bacillati</taxon>
        <taxon>Actinomycetota</taxon>
        <taxon>Actinomycetes</taxon>
        <taxon>Propionibacteriales</taxon>
        <taxon>Nocardioidaceae</taxon>
        <taxon>Nocardioides</taxon>
    </lineage>
</organism>
<dbReference type="RefSeq" id="WP_378586682.1">
    <property type="nucleotide sequence ID" value="NZ_JBHSKD010000003.1"/>
</dbReference>
<evidence type="ECO:0000256" key="1">
    <source>
        <dbReference type="SAM" id="Phobius"/>
    </source>
</evidence>
<keyword evidence="1" id="KW-1133">Transmembrane helix</keyword>
<name>A0ABW0BE87_9ACTN</name>
<dbReference type="EMBL" id="JBHSKD010000003">
    <property type="protein sequence ID" value="MFC5175629.1"/>
    <property type="molecule type" value="Genomic_DNA"/>
</dbReference>
<reference evidence="3" key="1">
    <citation type="journal article" date="2019" name="Int. J. Syst. Evol. Microbiol.">
        <title>The Global Catalogue of Microorganisms (GCM) 10K type strain sequencing project: providing services to taxonomists for standard genome sequencing and annotation.</title>
        <authorList>
            <consortium name="The Broad Institute Genomics Platform"/>
            <consortium name="The Broad Institute Genome Sequencing Center for Infectious Disease"/>
            <person name="Wu L."/>
            <person name="Ma J."/>
        </authorList>
    </citation>
    <scope>NUCLEOTIDE SEQUENCE [LARGE SCALE GENOMIC DNA]</scope>
    <source>
        <strain evidence="3">DFY41</strain>
    </source>
</reference>
<keyword evidence="1" id="KW-0472">Membrane</keyword>
<evidence type="ECO:0000313" key="3">
    <source>
        <dbReference type="Proteomes" id="UP001596087"/>
    </source>
</evidence>
<keyword evidence="3" id="KW-1185">Reference proteome</keyword>
<accession>A0ABW0BE87</accession>
<comment type="caution">
    <text evidence="2">The sequence shown here is derived from an EMBL/GenBank/DDBJ whole genome shotgun (WGS) entry which is preliminary data.</text>
</comment>
<gene>
    <name evidence="2" type="ORF">ACFPGP_03030</name>
</gene>
<evidence type="ECO:0000313" key="2">
    <source>
        <dbReference type="EMBL" id="MFC5175629.1"/>
    </source>
</evidence>
<sequence>MLIRPDDEVYRVDAVWLGPKGFTLPWSARYSAYGIWLVLFVSVLLVEAALPIHVSVPPVWELVLTILATYALTGVIDHDRPLSSVWELLRTELAAPGGTKVRRQVALTPRVRVRGPQHA</sequence>
<feature type="transmembrane region" description="Helical" evidence="1">
    <location>
        <begin position="58"/>
        <end position="76"/>
    </location>
</feature>
<feature type="transmembrane region" description="Helical" evidence="1">
    <location>
        <begin position="30"/>
        <end position="52"/>
    </location>
</feature>
<evidence type="ECO:0008006" key="4">
    <source>
        <dbReference type="Google" id="ProtNLM"/>
    </source>
</evidence>
<proteinExistence type="predicted"/>
<dbReference type="Proteomes" id="UP001596087">
    <property type="component" value="Unassembled WGS sequence"/>
</dbReference>